<gene>
    <name evidence="2" type="ORF">JYZ213_LOCUS6647</name>
</gene>
<feature type="compositionally biased region" description="Polar residues" evidence="1">
    <location>
        <begin position="1"/>
        <end position="18"/>
    </location>
</feature>
<evidence type="ECO:0000256" key="1">
    <source>
        <dbReference type="SAM" id="MobiDB-lite"/>
    </source>
</evidence>
<evidence type="ECO:0000313" key="2">
    <source>
        <dbReference type="EMBL" id="CAF0827418.1"/>
    </source>
</evidence>
<dbReference type="GO" id="GO:0016020">
    <property type="term" value="C:membrane"/>
    <property type="evidence" value="ECO:0007669"/>
    <property type="project" value="TreeGrafter"/>
</dbReference>
<feature type="region of interest" description="Disordered" evidence="1">
    <location>
        <begin position="340"/>
        <end position="360"/>
    </location>
</feature>
<dbReference type="Pfam" id="PF12722">
    <property type="entry name" value="Hid1"/>
    <property type="match status" value="2"/>
</dbReference>
<organism evidence="2 3">
    <name type="scientific">Adineta steineri</name>
    <dbReference type="NCBI Taxonomy" id="433720"/>
    <lineage>
        <taxon>Eukaryota</taxon>
        <taxon>Metazoa</taxon>
        <taxon>Spiralia</taxon>
        <taxon>Gnathifera</taxon>
        <taxon>Rotifera</taxon>
        <taxon>Eurotatoria</taxon>
        <taxon>Bdelloidea</taxon>
        <taxon>Adinetida</taxon>
        <taxon>Adinetidae</taxon>
        <taxon>Adineta</taxon>
    </lineage>
</organism>
<dbReference type="PANTHER" id="PTHR21575">
    <property type="entry name" value="PROTEIN HID1"/>
    <property type="match status" value="1"/>
</dbReference>
<feature type="compositionally biased region" description="Low complexity" evidence="1">
    <location>
        <begin position="340"/>
        <end position="352"/>
    </location>
</feature>
<dbReference type="GO" id="GO:0005797">
    <property type="term" value="C:Golgi medial cisterna"/>
    <property type="evidence" value="ECO:0007669"/>
    <property type="project" value="TreeGrafter"/>
</dbReference>
<reference evidence="2" key="1">
    <citation type="submission" date="2021-02" db="EMBL/GenBank/DDBJ databases">
        <authorList>
            <person name="Nowell W R."/>
        </authorList>
    </citation>
    <scope>NUCLEOTIDE SEQUENCE</scope>
</reference>
<feature type="compositionally biased region" description="Low complexity" evidence="1">
    <location>
        <begin position="766"/>
        <end position="780"/>
    </location>
</feature>
<sequence length="905" mass="102791">MNQQRFSIDQSSSTTSLNKPFPTASGDECPNLFINYLSRIHRDDDFNILLKGFCRLLNNPLIQTYLPGSCKKIGFYQELLILFWKFCDRNKKFLYHALKSSEILDLVVPILYFLNDARSDTSRIGLMHIGVFILLLLSGERNFGVRLNKPYATRIPMDIPVFTGTHADLLIIVFHKIIVSAHQRLQPLYDCLLTIIVNISPYLKTLSMVSSNKLLHLFEAFSSPWFLLAASDNHHLVFFLLEAFNNLIQYQFDGNANLIYTIIRKRQVFFSLSNLATDSQTIAKLSVRNANTTSSTSSKKNIDTSTNKQTIFQTNLKSPANDEPQLNKDFSLQQQQSNSSSTLNSIDQSSSTTSLNKPFPTASGDECPNLFINYLSRIHRDDDFNILLKGFCRLLNNPLIQTYLPGSCKKIGFYQELLILFWKFCDRNKKFLYHALKSSEILDLVVPILYFLNDARSDTSRIGLMHIGVFILLLLSGERNFGVRLNKPYATRIPMDIPVFTGTHADLLIIVFHKIIVSAHQRLQPLYDCLLTIIVNISPYLKTLSMVSSNKLLHLFEAFSSPWFLLAASDNHHLVFFLLEAFNNLIQYQFDGNANLVYTIIRKRQVFFSLSNLATDSQTIAKLSVRNANTTSTSSKKNIDTSTNKQTIFQTNLKSPANDEPQLNKDFSLQQQQSNSSSTLNSTSTNKQTIFQTNLKSPANDEPQLNKDFSLQQQQSNSSSTVLLSNAMIATLAETPSIHTMTERTLAASPNLDDIHRQRSGTTNESSPSSTRPASPPLSSIVSSNYSQQTDNSLWSPTSDWVQSWKGKLPLQTIMRLLQVLVPQVEKICMDRGLTDESEIIKFLQHGTLVGLLPVPHPILIRKYQPNSGTVMWFRTYIWGVIYLRNIDPPIWYDTDVKLFEIQRV</sequence>
<proteinExistence type="predicted"/>
<protein>
    <recommendedName>
        <fullName evidence="4">Protein HID1-like</fullName>
    </recommendedName>
</protein>
<dbReference type="EMBL" id="CAJNOG010000042">
    <property type="protein sequence ID" value="CAF0827418.1"/>
    <property type="molecule type" value="Genomic_DNA"/>
</dbReference>
<dbReference type="AlphaFoldDB" id="A0A813USB0"/>
<evidence type="ECO:0008006" key="4">
    <source>
        <dbReference type="Google" id="ProtNLM"/>
    </source>
</evidence>
<name>A0A813USB0_9BILA</name>
<feature type="region of interest" description="Disordered" evidence="1">
    <location>
        <begin position="1"/>
        <end position="22"/>
    </location>
</feature>
<dbReference type="PANTHER" id="PTHR21575:SF12">
    <property type="entry name" value="PROTEIN HID1"/>
    <property type="match status" value="1"/>
</dbReference>
<dbReference type="GO" id="GO:0000138">
    <property type="term" value="C:Golgi trans cisterna"/>
    <property type="evidence" value="ECO:0007669"/>
    <property type="project" value="TreeGrafter"/>
</dbReference>
<dbReference type="Proteomes" id="UP000663845">
    <property type="component" value="Unassembled WGS sequence"/>
</dbReference>
<comment type="caution">
    <text evidence="2">The sequence shown here is derived from an EMBL/GenBank/DDBJ whole genome shotgun (WGS) entry which is preliminary data.</text>
</comment>
<feature type="region of interest" description="Disordered" evidence="1">
    <location>
        <begin position="742"/>
        <end position="784"/>
    </location>
</feature>
<accession>A0A813USB0</accession>
<evidence type="ECO:0000313" key="3">
    <source>
        <dbReference type="Proteomes" id="UP000663845"/>
    </source>
</evidence>
<dbReference type="InterPro" id="IPR026705">
    <property type="entry name" value="Hid-1/Ecm30"/>
</dbReference>